<feature type="domain" description="NAD-dependent epimerase/dehydratase" evidence="1">
    <location>
        <begin position="8"/>
        <end position="57"/>
    </location>
</feature>
<protein>
    <submittedName>
        <fullName evidence="3">NAD-dependent epimerase/dehydratase family protein</fullName>
    </submittedName>
</protein>
<dbReference type="InterPro" id="IPR001509">
    <property type="entry name" value="Epimerase_deHydtase"/>
</dbReference>
<dbReference type="Gene3D" id="3.40.50.720">
    <property type="entry name" value="NAD(P)-binding Rossmann-like Domain"/>
    <property type="match status" value="1"/>
</dbReference>
<accession>A0A7J3MWI1</accession>
<evidence type="ECO:0000313" key="2">
    <source>
        <dbReference type="EMBL" id="HFQ78363.1"/>
    </source>
</evidence>
<comment type="caution">
    <text evidence="3">The sequence shown here is derived from an EMBL/GenBank/DDBJ whole genome shotgun (WGS) entry which is preliminary data.</text>
</comment>
<reference evidence="3" key="1">
    <citation type="journal article" date="2020" name="mSystems">
        <title>Genome- and Community-Level Interaction Insights into Carbon Utilization and Element Cycling Functions of Hydrothermarchaeota in Hydrothermal Sediment.</title>
        <authorList>
            <person name="Zhou Z."/>
            <person name="Liu Y."/>
            <person name="Xu W."/>
            <person name="Pan J."/>
            <person name="Luo Z.H."/>
            <person name="Li M."/>
        </authorList>
    </citation>
    <scope>NUCLEOTIDE SEQUENCE [LARGE SCALE GENOMIC DNA]</scope>
    <source>
        <strain evidence="2">SpSt-629</strain>
        <strain evidence="3">SpSt-688</strain>
    </source>
</reference>
<evidence type="ECO:0000313" key="3">
    <source>
        <dbReference type="EMBL" id="HGT97871.1"/>
    </source>
</evidence>
<evidence type="ECO:0000259" key="1">
    <source>
        <dbReference type="Pfam" id="PF01370"/>
    </source>
</evidence>
<proteinExistence type="predicted"/>
<dbReference type="InterPro" id="IPR036291">
    <property type="entry name" value="NAD(P)-bd_dom_sf"/>
</dbReference>
<gene>
    <name evidence="2" type="ORF">ENT99_01490</name>
    <name evidence="3" type="ORF">ENU64_00380</name>
</gene>
<dbReference type="SUPFAM" id="SSF51735">
    <property type="entry name" value="NAD(P)-binding Rossmann-fold domains"/>
    <property type="match status" value="1"/>
</dbReference>
<dbReference type="Pfam" id="PF01370">
    <property type="entry name" value="Epimerase"/>
    <property type="match status" value="1"/>
</dbReference>
<dbReference type="EMBL" id="DTDH01000006">
    <property type="protein sequence ID" value="HGT97871.1"/>
    <property type="molecule type" value="Genomic_DNA"/>
</dbReference>
<dbReference type="EMBL" id="DTAU01000032">
    <property type="protein sequence ID" value="HFQ78363.1"/>
    <property type="molecule type" value="Genomic_DNA"/>
</dbReference>
<sequence>MYREPLKLPIDESHSTKPLLFYRLSKLQGEEVLKVFTSTYSLKYITLRLFNTYGPRQKLFIRQCRNGLLREGLKG</sequence>
<dbReference type="AlphaFoldDB" id="A0A7J3MWI1"/>
<organism evidence="3">
    <name type="scientific">Ignisphaera aggregans</name>
    <dbReference type="NCBI Taxonomy" id="334771"/>
    <lineage>
        <taxon>Archaea</taxon>
        <taxon>Thermoproteota</taxon>
        <taxon>Thermoprotei</taxon>
        <taxon>Desulfurococcales</taxon>
        <taxon>Desulfurococcaceae</taxon>
        <taxon>Ignisphaera</taxon>
    </lineage>
</organism>
<name>A0A7J3MWI1_9CREN</name>